<sequence>MTVLFPWRDTDTSTSLFIGEITKRHLPKVPLRLENLTELANALRTSAFLNALQLPTTVIFLQRNTDIVSTYFFGGSGSTQIRVIGCESSILGQIEPLTLPTEEIIERVIEFRDSLSVYEPTDEVLKSQESSYKSTLEVIVSDDTVEIETMTEIKAEIEAEIKAAEEPDERKNNQRKSLLKRLGRRLLKIGRRLCCCC</sequence>
<name>A0A9P0INM3_APHGO</name>
<gene>
    <name evidence="1" type="ORF">APHIGO_LOCUS1056</name>
</gene>
<evidence type="ECO:0000313" key="2">
    <source>
        <dbReference type="Proteomes" id="UP001154329"/>
    </source>
</evidence>
<reference evidence="1" key="2">
    <citation type="submission" date="2022-10" db="EMBL/GenBank/DDBJ databases">
        <authorList>
            <consortium name="ENA_rothamsted_submissions"/>
            <consortium name="culmorum"/>
            <person name="King R."/>
        </authorList>
    </citation>
    <scope>NUCLEOTIDE SEQUENCE</scope>
</reference>
<organism evidence="1 2">
    <name type="scientific">Aphis gossypii</name>
    <name type="common">Cotton aphid</name>
    <dbReference type="NCBI Taxonomy" id="80765"/>
    <lineage>
        <taxon>Eukaryota</taxon>
        <taxon>Metazoa</taxon>
        <taxon>Ecdysozoa</taxon>
        <taxon>Arthropoda</taxon>
        <taxon>Hexapoda</taxon>
        <taxon>Insecta</taxon>
        <taxon>Pterygota</taxon>
        <taxon>Neoptera</taxon>
        <taxon>Paraneoptera</taxon>
        <taxon>Hemiptera</taxon>
        <taxon>Sternorrhyncha</taxon>
        <taxon>Aphidomorpha</taxon>
        <taxon>Aphidoidea</taxon>
        <taxon>Aphididae</taxon>
        <taxon>Aphidini</taxon>
        <taxon>Aphis</taxon>
        <taxon>Aphis</taxon>
    </lineage>
</organism>
<dbReference type="EMBL" id="OU899034">
    <property type="protein sequence ID" value="CAH1710086.1"/>
    <property type="molecule type" value="Genomic_DNA"/>
</dbReference>
<keyword evidence="2" id="KW-1185">Reference proteome</keyword>
<evidence type="ECO:0000313" key="1">
    <source>
        <dbReference type="EMBL" id="CAH1710086.1"/>
    </source>
</evidence>
<dbReference type="AlphaFoldDB" id="A0A9P0INM3"/>
<proteinExistence type="predicted"/>
<protein>
    <submittedName>
        <fullName evidence="1">Uncharacterized protein</fullName>
    </submittedName>
</protein>
<reference evidence="1" key="1">
    <citation type="submission" date="2022-02" db="EMBL/GenBank/DDBJ databases">
        <authorList>
            <person name="King R."/>
        </authorList>
    </citation>
    <scope>NUCLEOTIDE SEQUENCE</scope>
</reference>
<accession>A0A9P0INM3</accession>
<dbReference type="Proteomes" id="UP001154329">
    <property type="component" value="Chromosome 1"/>
</dbReference>